<name>A0A7T0KDS7_9CORY</name>
<evidence type="ECO:0000256" key="3">
    <source>
        <dbReference type="ARBA" id="ARBA00022729"/>
    </source>
</evidence>
<dbReference type="InterPro" id="IPR051455">
    <property type="entry name" value="Bact_solute-bind_prot3"/>
</dbReference>
<dbReference type="SMART" id="SM00079">
    <property type="entry name" value="PBPe"/>
    <property type="match status" value="1"/>
</dbReference>
<sequence>MSMWHWWRAQAAAGALCIAAVCAAGCASAPEPADGFISSNDAPVGRPLPAGSELLPAAEFADSWSPTEYADLRGSLRPDDAAPQQRVESIHRRGRIIVGVDQSNNLLSYRDTQSGQLQGFEVDLAREIARDIFDDPDKVDFRFVTSAERADALQSGLVDVIIRSMSITPQRQEELEFSLPYLATSTRLLVLKNSGITGVEDLAERTACAAAGSTSLGIVGQRAPGATALATRNWGDCLMALQMGQVDAVVTDDALLSGMAAQDSSLELVGVPLSTEYYGVAVRKPDHHYDSRGLIRQVNSTLERVRRDGTWQRSFTTWFGPYLQPTPLPAPNYREEDN</sequence>
<dbReference type="RefSeq" id="WP_165007277.1">
    <property type="nucleotide sequence ID" value="NZ_CP064954.1"/>
</dbReference>
<dbReference type="GO" id="GO:0005576">
    <property type="term" value="C:extracellular region"/>
    <property type="evidence" value="ECO:0007669"/>
    <property type="project" value="TreeGrafter"/>
</dbReference>
<accession>A0A7T0KDS7</accession>
<proteinExistence type="inferred from homology"/>
<dbReference type="InterPro" id="IPR001638">
    <property type="entry name" value="Solute-binding_3/MltF_N"/>
</dbReference>
<reference evidence="7 8" key="1">
    <citation type="submission" date="2020-11" db="EMBL/GenBank/DDBJ databases">
        <title>Corynebacterium sp. ZJ-599.</title>
        <authorList>
            <person name="Zhou J."/>
        </authorList>
    </citation>
    <scope>NUCLEOTIDE SEQUENCE [LARGE SCALE GENOMIC DNA]</scope>
    <source>
        <strain evidence="7 8">ZJ-599</strain>
    </source>
</reference>
<evidence type="ECO:0000259" key="6">
    <source>
        <dbReference type="SMART" id="SM00079"/>
    </source>
</evidence>
<feature type="chain" id="PRO_5039633798" evidence="4">
    <location>
        <begin position="24"/>
        <end position="338"/>
    </location>
</feature>
<gene>
    <name evidence="7" type="ORF">G7Y31_10555</name>
</gene>
<dbReference type="SMART" id="SM00062">
    <property type="entry name" value="PBPb"/>
    <property type="match status" value="1"/>
</dbReference>
<evidence type="ECO:0000256" key="2">
    <source>
        <dbReference type="ARBA" id="ARBA00022448"/>
    </source>
</evidence>
<dbReference type="GO" id="GO:0015276">
    <property type="term" value="F:ligand-gated monoatomic ion channel activity"/>
    <property type="evidence" value="ECO:0007669"/>
    <property type="project" value="InterPro"/>
</dbReference>
<dbReference type="GO" id="GO:0016020">
    <property type="term" value="C:membrane"/>
    <property type="evidence" value="ECO:0007669"/>
    <property type="project" value="InterPro"/>
</dbReference>
<keyword evidence="8" id="KW-1185">Reference proteome</keyword>
<dbReference type="EMBL" id="CP064954">
    <property type="protein sequence ID" value="QPK78936.1"/>
    <property type="molecule type" value="Genomic_DNA"/>
</dbReference>
<dbReference type="PANTHER" id="PTHR30085">
    <property type="entry name" value="AMINO ACID ABC TRANSPORTER PERMEASE"/>
    <property type="match status" value="1"/>
</dbReference>
<organism evidence="7 8">
    <name type="scientific">Corynebacterium lizhenjunii</name>
    <dbReference type="NCBI Taxonomy" id="2709394"/>
    <lineage>
        <taxon>Bacteria</taxon>
        <taxon>Bacillati</taxon>
        <taxon>Actinomycetota</taxon>
        <taxon>Actinomycetes</taxon>
        <taxon>Mycobacteriales</taxon>
        <taxon>Corynebacteriaceae</taxon>
        <taxon>Corynebacterium</taxon>
    </lineage>
</organism>
<keyword evidence="3 4" id="KW-0732">Signal</keyword>
<dbReference type="KEGG" id="cliz:G7Y31_10555"/>
<comment type="similarity">
    <text evidence="1">Belongs to the bacterial solute-binding protein 3 family.</text>
</comment>
<feature type="domain" description="Ionotropic glutamate receptor C-terminal" evidence="6">
    <location>
        <begin position="95"/>
        <end position="321"/>
    </location>
</feature>
<evidence type="ECO:0000256" key="4">
    <source>
        <dbReference type="SAM" id="SignalP"/>
    </source>
</evidence>
<dbReference type="PANTHER" id="PTHR30085:SF6">
    <property type="entry name" value="ABC TRANSPORTER GLUTAMINE-BINDING PROTEIN GLNH"/>
    <property type="match status" value="1"/>
</dbReference>
<evidence type="ECO:0000313" key="8">
    <source>
        <dbReference type="Proteomes" id="UP000594681"/>
    </source>
</evidence>
<dbReference type="CDD" id="cd13690">
    <property type="entry name" value="PBP2_GluB"/>
    <property type="match status" value="1"/>
</dbReference>
<keyword evidence="2" id="KW-0813">Transport</keyword>
<protein>
    <submittedName>
        <fullName evidence="7">Glutamate ABC transporter substrate-binding protein</fullName>
    </submittedName>
</protein>
<evidence type="ECO:0000256" key="1">
    <source>
        <dbReference type="ARBA" id="ARBA00010333"/>
    </source>
</evidence>
<feature type="signal peptide" evidence="4">
    <location>
        <begin position="1"/>
        <end position="23"/>
    </location>
</feature>
<dbReference type="GO" id="GO:0006865">
    <property type="term" value="P:amino acid transport"/>
    <property type="evidence" value="ECO:0007669"/>
    <property type="project" value="TreeGrafter"/>
</dbReference>
<dbReference type="GO" id="GO:0030288">
    <property type="term" value="C:outer membrane-bounded periplasmic space"/>
    <property type="evidence" value="ECO:0007669"/>
    <property type="project" value="TreeGrafter"/>
</dbReference>
<dbReference type="InterPro" id="IPR001320">
    <property type="entry name" value="Iontro_rcpt_C"/>
</dbReference>
<dbReference type="Proteomes" id="UP000594681">
    <property type="component" value="Chromosome"/>
</dbReference>
<dbReference type="Pfam" id="PF00497">
    <property type="entry name" value="SBP_bac_3"/>
    <property type="match status" value="1"/>
</dbReference>
<evidence type="ECO:0000259" key="5">
    <source>
        <dbReference type="SMART" id="SM00062"/>
    </source>
</evidence>
<dbReference type="SUPFAM" id="SSF53850">
    <property type="entry name" value="Periplasmic binding protein-like II"/>
    <property type="match status" value="1"/>
</dbReference>
<dbReference type="Gene3D" id="3.40.190.10">
    <property type="entry name" value="Periplasmic binding protein-like II"/>
    <property type="match status" value="2"/>
</dbReference>
<dbReference type="AlphaFoldDB" id="A0A7T0KDS7"/>
<feature type="domain" description="Solute-binding protein family 3/N-terminal" evidence="5">
    <location>
        <begin position="95"/>
        <end position="322"/>
    </location>
</feature>
<evidence type="ECO:0000313" key="7">
    <source>
        <dbReference type="EMBL" id="QPK78936.1"/>
    </source>
</evidence>